<evidence type="ECO:0000256" key="1">
    <source>
        <dbReference type="SAM" id="MobiDB-lite"/>
    </source>
</evidence>
<protein>
    <submittedName>
        <fullName evidence="2">Uncharacterized protein</fullName>
    </submittedName>
</protein>
<gene>
    <name evidence="2" type="ORF">ACJ73_07000</name>
</gene>
<reference evidence="2 3" key="1">
    <citation type="submission" date="2015-08" db="EMBL/GenBank/DDBJ databases">
        <title>Emmonsia species relationships and genome sequence.</title>
        <authorList>
            <person name="Cuomo C.A."/>
            <person name="Schwartz I.S."/>
            <person name="Kenyon C."/>
            <person name="De Hoog G.S."/>
            <person name="Govender N.P."/>
            <person name="Botha A."/>
            <person name="Moreno L."/>
            <person name="De Vries M."/>
            <person name="Munoz J.F."/>
            <person name="Stielow J.B."/>
        </authorList>
    </citation>
    <scope>NUCLEOTIDE SEQUENCE [LARGE SCALE GENOMIC DNA]</scope>
    <source>
        <strain evidence="2 3">EI222</strain>
    </source>
</reference>
<proteinExistence type="predicted"/>
<dbReference type="EMBL" id="LGTZ01001330">
    <property type="protein sequence ID" value="OJD21663.1"/>
    <property type="molecule type" value="Genomic_DNA"/>
</dbReference>
<feature type="compositionally biased region" description="Polar residues" evidence="1">
    <location>
        <begin position="1"/>
        <end position="17"/>
    </location>
</feature>
<comment type="caution">
    <text evidence="2">The sequence shown here is derived from an EMBL/GenBank/DDBJ whole genome shotgun (WGS) entry which is preliminary data.</text>
</comment>
<keyword evidence="3" id="KW-1185">Reference proteome</keyword>
<dbReference type="AlphaFoldDB" id="A0A1J9QZL8"/>
<organism evidence="2 3">
    <name type="scientific">Blastomyces percursus</name>
    <dbReference type="NCBI Taxonomy" id="1658174"/>
    <lineage>
        <taxon>Eukaryota</taxon>
        <taxon>Fungi</taxon>
        <taxon>Dikarya</taxon>
        <taxon>Ascomycota</taxon>
        <taxon>Pezizomycotina</taxon>
        <taxon>Eurotiomycetes</taxon>
        <taxon>Eurotiomycetidae</taxon>
        <taxon>Onygenales</taxon>
        <taxon>Ajellomycetaceae</taxon>
        <taxon>Blastomyces</taxon>
    </lineage>
</organism>
<feature type="compositionally biased region" description="Polar residues" evidence="1">
    <location>
        <begin position="88"/>
        <end position="106"/>
    </location>
</feature>
<evidence type="ECO:0000313" key="2">
    <source>
        <dbReference type="EMBL" id="OJD21663.1"/>
    </source>
</evidence>
<dbReference type="Proteomes" id="UP000242791">
    <property type="component" value="Unassembled WGS sequence"/>
</dbReference>
<name>A0A1J9QZL8_9EURO</name>
<feature type="region of interest" description="Disordered" evidence="1">
    <location>
        <begin position="1"/>
        <end position="38"/>
    </location>
</feature>
<evidence type="ECO:0000313" key="3">
    <source>
        <dbReference type="Proteomes" id="UP000242791"/>
    </source>
</evidence>
<sequence>MDESDANSPRSVRTSGTDGCAQMQLTRPPRTFGPALSSSITPSLHLYMAYAAQRCEDDRTMRLQLARAPANDKSKNESKSRGKKNGAGSATPQLGSTTHSHGVSLK</sequence>
<feature type="region of interest" description="Disordered" evidence="1">
    <location>
        <begin position="61"/>
        <end position="106"/>
    </location>
</feature>
<feature type="compositionally biased region" description="Basic and acidic residues" evidence="1">
    <location>
        <begin position="70"/>
        <end position="80"/>
    </location>
</feature>
<dbReference type="VEuPathDB" id="FungiDB:ACJ73_07000"/>
<accession>A0A1J9QZL8</accession>
<dbReference type="OrthoDB" id="10371302at2759"/>